<sequence length="121" mass="14135">MRDHTSGANVEERLRRSQMELQWIQRQLAIIGARNKHNHHLLAKCKRAKLHAALQEKNRLNLELITHHLKTSKYDQVRSDCDQLRQTLAVVSQERDVAQQQKSHLQGRVENLEQVLKVSCC</sequence>
<keyword evidence="2" id="KW-1185">Reference proteome</keyword>
<protein>
    <submittedName>
        <fullName evidence="1">Uncharacterized protein</fullName>
    </submittedName>
</protein>
<reference evidence="1" key="1">
    <citation type="submission" date="2022-05" db="EMBL/GenBank/DDBJ databases">
        <title>Chromosome-level genome of Chaenocephalus aceratus.</title>
        <authorList>
            <person name="Park H."/>
        </authorList>
    </citation>
    <scope>NUCLEOTIDE SEQUENCE</scope>
    <source>
        <strain evidence="1">KU_202001</strain>
    </source>
</reference>
<organism evidence="1 2">
    <name type="scientific">Chaenocephalus aceratus</name>
    <name type="common">Blackfin icefish</name>
    <name type="synonym">Chaenichthys aceratus</name>
    <dbReference type="NCBI Taxonomy" id="36190"/>
    <lineage>
        <taxon>Eukaryota</taxon>
        <taxon>Metazoa</taxon>
        <taxon>Chordata</taxon>
        <taxon>Craniata</taxon>
        <taxon>Vertebrata</taxon>
        <taxon>Euteleostomi</taxon>
        <taxon>Actinopterygii</taxon>
        <taxon>Neopterygii</taxon>
        <taxon>Teleostei</taxon>
        <taxon>Neoteleostei</taxon>
        <taxon>Acanthomorphata</taxon>
        <taxon>Eupercaria</taxon>
        <taxon>Perciformes</taxon>
        <taxon>Notothenioidei</taxon>
        <taxon>Channichthyidae</taxon>
        <taxon>Chaenocephalus</taxon>
    </lineage>
</organism>
<name>A0ACB9WRW6_CHAAC</name>
<evidence type="ECO:0000313" key="1">
    <source>
        <dbReference type="EMBL" id="KAI4816586.1"/>
    </source>
</evidence>
<gene>
    <name evidence="1" type="ORF">KUCAC02_008909</name>
</gene>
<proteinExistence type="predicted"/>
<dbReference type="EMBL" id="CM043796">
    <property type="protein sequence ID" value="KAI4816586.1"/>
    <property type="molecule type" value="Genomic_DNA"/>
</dbReference>
<dbReference type="Proteomes" id="UP001057452">
    <property type="component" value="Chromosome 12"/>
</dbReference>
<accession>A0ACB9WRW6</accession>
<comment type="caution">
    <text evidence="1">The sequence shown here is derived from an EMBL/GenBank/DDBJ whole genome shotgun (WGS) entry which is preliminary data.</text>
</comment>
<evidence type="ECO:0000313" key="2">
    <source>
        <dbReference type="Proteomes" id="UP001057452"/>
    </source>
</evidence>